<organism evidence="2 3">
    <name type="scientific">Mycobacteroides abscessus MAB_030201_1075</name>
    <dbReference type="NCBI Taxonomy" id="1335410"/>
    <lineage>
        <taxon>Bacteria</taxon>
        <taxon>Bacillati</taxon>
        <taxon>Actinomycetota</taxon>
        <taxon>Actinomycetes</taxon>
        <taxon>Mycobacteriales</taxon>
        <taxon>Mycobacteriaceae</taxon>
        <taxon>Mycobacteroides</taxon>
        <taxon>Mycobacteroides abscessus</taxon>
    </lineage>
</organism>
<evidence type="ECO:0000256" key="1">
    <source>
        <dbReference type="ARBA" id="ARBA00022729"/>
    </source>
</evidence>
<sequence>MTSGGDSVGVSFRQLTSRTDHTDTQSMAPQALNFRYWFTTVHIHKGHIHKGKRGIHMAVRKRVGAVMALVTAICTFATAPAHADPVAMAPQTYTKVTRDGWTLVIRIDHETINSVPNLAEASNSREAFVTFDATAVATGGSAPITDSLFIAGYQLGCQTDVSSGLQIGGTGGLAGSVGYSGGPSVGGSGGLAGFVQTILQPGVITDLPLANMALSDGGKAMLDVDNLHIKADACGGDVTIRSYVYLRISTASAHTEFAIYGDPMKI</sequence>
<protein>
    <submittedName>
        <fullName evidence="2">MspA family protein</fullName>
    </submittedName>
</protein>
<dbReference type="Gene3D" id="2.10.300.10">
    <property type="entry name" value="Porin MspA ribbon domain"/>
    <property type="match status" value="1"/>
</dbReference>
<dbReference type="EMBL" id="JAOX01000001">
    <property type="protein sequence ID" value="ETZ89324.1"/>
    <property type="molecule type" value="Genomic_DNA"/>
</dbReference>
<proteinExistence type="predicted"/>
<evidence type="ECO:0000313" key="3">
    <source>
        <dbReference type="Proteomes" id="UP000019854"/>
    </source>
</evidence>
<gene>
    <name evidence="2" type="ORF">L829_2900</name>
</gene>
<dbReference type="Pfam" id="PF09203">
    <property type="entry name" value="MspA"/>
    <property type="match status" value="1"/>
</dbReference>
<accession>A0A829PQ20</accession>
<comment type="caution">
    <text evidence="2">The sequence shown here is derived from an EMBL/GenBank/DDBJ whole genome shotgun (WGS) entry which is preliminary data.</text>
</comment>
<dbReference type="AlphaFoldDB" id="A0A829PQ20"/>
<name>A0A829PQ20_9MYCO</name>
<dbReference type="InterPro" id="IPR015286">
    <property type="entry name" value="Porin_fam_mycobact-type"/>
</dbReference>
<evidence type="ECO:0000313" key="2">
    <source>
        <dbReference type="EMBL" id="ETZ89324.1"/>
    </source>
</evidence>
<dbReference type="Gene3D" id="2.60.40.1650">
    <property type="entry name" value="Porin MspA (Ig-like beta-sandwich domain)"/>
    <property type="match status" value="1"/>
</dbReference>
<dbReference type="SUPFAM" id="SSF56959">
    <property type="entry name" value="Leukocidin-like"/>
    <property type="match status" value="1"/>
</dbReference>
<reference evidence="2 3" key="1">
    <citation type="submission" date="2014-01" db="EMBL/GenBank/DDBJ databases">
        <authorList>
            <person name="Zelazny A."/>
            <person name="Olivier K."/>
            <person name="Sampaio E.P."/>
            <person name="Holland S.M."/>
            <person name="Tallon L.J."/>
            <person name="Sadzewicz L.K."/>
            <person name="Sengamalay N."/>
            <person name="Fraser C.M."/>
            <person name="Hine E."/>
            <person name="Shefchek K.A."/>
            <person name="Das S.P."/>
            <person name="Shallom S.J."/>
            <person name="Agrawal S."/>
            <person name="Tettelin H."/>
        </authorList>
    </citation>
    <scope>NUCLEOTIDE SEQUENCE [LARGE SCALE GENOMIC DNA]</scope>
    <source>
        <strain evidence="2 3">MAB_030201_1075</strain>
    </source>
</reference>
<dbReference type="Proteomes" id="UP000019854">
    <property type="component" value="Unassembled WGS sequence"/>
</dbReference>
<dbReference type="InterPro" id="IPR036435">
    <property type="entry name" value="Leukocidin/porin_MspA_sf"/>
</dbReference>
<keyword evidence="1" id="KW-0732">Signal</keyword>